<organism evidence="4 5">
    <name type="scientific">Pleomassaria siparia CBS 279.74</name>
    <dbReference type="NCBI Taxonomy" id="1314801"/>
    <lineage>
        <taxon>Eukaryota</taxon>
        <taxon>Fungi</taxon>
        <taxon>Dikarya</taxon>
        <taxon>Ascomycota</taxon>
        <taxon>Pezizomycotina</taxon>
        <taxon>Dothideomycetes</taxon>
        <taxon>Pleosporomycetidae</taxon>
        <taxon>Pleosporales</taxon>
        <taxon>Pleomassariaceae</taxon>
        <taxon>Pleomassaria</taxon>
    </lineage>
</organism>
<evidence type="ECO:0000256" key="3">
    <source>
        <dbReference type="SAM" id="SignalP"/>
    </source>
</evidence>
<proteinExistence type="predicted"/>
<evidence type="ECO:0000256" key="2">
    <source>
        <dbReference type="SAM" id="MobiDB-lite"/>
    </source>
</evidence>
<keyword evidence="5" id="KW-1185">Reference proteome</keyword>
<gene>
    <name evidence="4" type="ORF">K504DRAFT_491640</name>
</gene>
<feature type="region of interest" description="Disordered" evidence="2">
    <location>
        <begin position="135"/>
        <end position="158"/>
    </location>
</feature>
<reference evidence="4" key="1">
    <citation type="journal article" date="2020" name="Stud. Mycol.">
        <title>101 Dothideomycetes genomes: a test case for predicting lifestyles and emergence of pathogens.</title>
        <authorList>
            <person name="Haridas S."/>
            <person name="Albert R."/>
            <person name="Binder M."/>
            <person name="Bloem J."/>
            <person name="Labutti K."/>
            <person name="Salamov A."/>
            <person name="Andreopoulos B."/>
            <person name="Baker S."/>
            <person name="Barry K."/>
            <person name="Bills G."/>
            <person name="Bluhm B."/>
            <person name="Cannon C."/>
            <person name="Castanera R."/>
            <person name="Culley D."/>
            <person name="Daum C."/>
            <person name="Ezra D."/>
            <person name="Gonzalez J."/>
            <person name="Henrissat B."/>
            <person name="Kuo A."/>
            <person name="Liang C."/>
            <person name="Lipzen A."/>
            <person name="Lutzoni F."/>
            <person name="Magnuson J."/>
            <person name="Mondo S."/>
            <person name="Nolan M."/>
            <person name="Ohm R."/>
            <person name="Pangilinan J."/>
            <person name="Park H.-J."/>
            <person name="Ramirez L."/>
            <person name="Alfaro M."/>
            <person name="Sun H."/>
            <person name="Tritt A."/>
            <person name="Yoshinaga Y."/>
            <person name="Zwiers L.-H."/>
            <person name="Turgeon B."/>
            <person name="Goodwin S."/>
            <person name="Spatafora J."/>
            <person name="Crous P."/>
            <person name="Grigoriev I."/>
        </authorList>
    </citation>
    <scope>NUCLEOTIDE SEQUENCE</scope>
    <source>
        <strain evidence="4">CBS 279.74</strain>
    </source>
</reference>
<feature type="coiled-coil region" evidence="1">
    <location>
        <begin position="465"/>
        <end position="524"/>
    </location>
</feature>
<accession>A0A6G1K880</accession>
<evidence type="ECO:0000256" key="1">
    <source>
        <dbReference type="SAM" id="Coils"/>
    </source>
</evidence>
<sequence>MHAFTLRSFALFIGLCVIIHALTIPVAHENALTLRQEASADFPNHADLERRDPKGGRKKPVTPNQRTKASPTPLPGHKKKPRPSPAPDKKKKPRPSPAPDNKKPAALLPFEFIRPSKQAYDVCNLLGFDCLNEDDSEPKSGESVNLAPRAPFSGDPGQSRTFIIPFSPKPLTIASKPYWTGPDLEDDSTTGLTLQKVFVDFNSDDIGSKDTYKVKATSSKPVGKSFFVTEHILELQTIKSFIQSVTRTTDGKSTTDGKPLKPIKLSQTVEGDWFSQYWNKRYPARVRNRPKQVAAYPRPDNPPDTSINDIVFEALGSKTNADDFVLCESSINSAKARLWANKSPSKSKPLKVLAERAASGVVDSSKYISVIRTALAVYDYMKLSEVDTRLKREIQHVKTELNMENIKAIVGDDNLPKDKTTKKTVDLAEMWEKYMVRHMARFERKGVDWLKEHLTSSLLFYQPGLEDLEKAEKEMKAEDDTQKQKRIKKATLLKRNARSLNLNLARAKDDVEAKEKEFLNIKKQVDAVPADKRLDEKKRLRFARYNFQRTAAKKIYNKRELEYWRAQREIIALDDKELPVTLKQVRAEVEQLKAFQAVVKTMDDELKDTETVIGLEDISITKRDSAVLSF</sequence>
<dbReference type="EMBL" id="MU005771">
    <property type="protein sequence ID" value="KAF2709024.1"/>
    <property type="molecule type" value="Genomic_DNA"/>
</dbReference>
<evidence type="ECO:0000313" key="4">
    <source>
        <dbReference type="EMBL" id="KAF2709024.1"/>
    </source>
</evidence>
<dbReference type="Proteomes" id="UP000799428">
    <property type="component" value="Unassembled WGS sequence"/>
</dbReference>
<dbReference type="AlphaFoldDB" id="A0A6G1K880"/>
<feature type="region of interest" description="Disordered" evidence="2">
    <location>
        <begin position="43"/>
        <end position="104"/>
    </location>
</feature>
<feature type="chain" id="PRO_5026322334" evidence="3">
    <location>
        <begin position="22"/>
        <end position="630"/>
    </location>
</feature>
<feature type="signal peptide" evidence="3">
    <location>
        <begin position="1"/>
        <end position="21"/>
    </location>
</feature>
<dbReference type="OrthoDB" id="3437405at2759"/>
<keyword evidence="1" id="KW-0175">Coiled coil</keyword>
<name>A0A6G1K880_9PLEO</name>
<keyword evidence="3" id="KW-0732">Signal</keyword>
<evidence type="ECO:0000313" key="5">
    <source>
        <dbReference type="Proteomes" id="UP000799428"/>
    </source>
</evidence>
<protein>
    <submittedName>
        <fullName evidence="4">Uncharacterized protein</fullName>
    </submittedName>
</protein>
<feature type="compositionally biased region" description="Basic and acidic residues" evidence="2">
    <location>
        <begin position="44"/>
        <end position="55"/>
    </location>
</feature>